<gene>
    <name evidence="2" type="ORF">M2283_003099</name>
</gene>
<dbReference type="Proteomes" id="UP001160499">
    <property type="component" value="Unassembled WGS sequence"/>
</dbReference>
<sequence>MRGAIWQTGTANGLSDTVVARAASAGLRCNSPTAMSRTPGRPRASGQEADLVVDQHVQRELHTSLDEHTFEDVERLGYAERRPRPGRPRTVTRPGQAGTIRDATDQNIPGPEYGGTTERTSHAVTVSASPSGNGKAAGALRVRSEMSRPT</sequence>
<evidence type="ECO:0000313" key="2">
    <source>
        <dbReference type="EMBL" id="MDH6215795.1"/>
    </source>
</evidence>
<accession>A0ABT6LHK3</accession>
<keyword evidence="3" id="KW-1185">Reference proteome</keyword>
<comment type="caution">
    <text evidence="2">The sequence shown here is derived from an EMBL/GenBank/DDBJ whole genome shotgun (WGS) entry which is preliminary data.</text>
</comment>
<proteinExistence type="predicted"/>
<evidence type="ECO:0000256" key="1">
    <source>
        <dbReference type="SAM" id="MobiDB-lite"/>
    </source>
</evidence>
<name>A0ABT6LHK3_9ACTN</name>
<feature type="compositionally biased region" description="Polar residues" evidence="1">
    <location>
        <begin position="122"/>
        <end position="132"/>
    </location>
</feature>
<feature type="region of interest" description="Disordered" evidence="1">
    <location>
        <begin position="77"/>
        <end position="150"/>
    </location>
</feature>
<evidence type="ECO:0008006" key="4">
    <source>
        <dbReference type="Google" id="ProtNLM"/>
    </source>
</evidence>
<evidence type="ECO:0000313" key="3">
    <source>
        <dbReference type="Proteomes" id="UP001160499"/>
    </source>
</evidence>
<reference evidence="2 3" key="1">
    <citation type="submission" date="2023-04" db="EMBL/GenBank/DDBJ databases">
        <title>Forest soil microbial communities from Buena Vista Peninsula, Colon Province, Panama.</title>
        <authorList>
            <person name="Bouskill N."/>
        </authorList>
    </citation>
    <scope>NUCLEOTIDE SEQUENCE [LARGE SCALE GENOMIC DNA]</scope>
    <source>
        <strain evidence="2 3">GGS1</strain>
    </source>
</reference>
<dbReference type="RefSeq" id="WP_280876757.1">
    <property type="nucleotide sequence ID" value="NZ_JARXVH010000004.1"/>
</dbReference>
<organism evidence="2 3">
    <name type="scientific">Streptomyces pseudovenezuelae</name>
    <dbReference type="NCBI Taxonomy" id="67350"/>
    <lineage>
        <taxon>Bacteria</taxon>
        <taxon>Bacillati</taxon>
        <taxon>Actinomycetota</taxon>
        <taxon>Actinomycetes</taxon>
        <taxon>Kitasatosporales</taxon>
        <taxon>Streptomycetaceae</taxon>
        <taxon>Streptomyces</taxon>
        <taxon>Streptomyces aurantiacus group</taxon>
    </lineage>
</organism>
<protein>
    <recommendedName>
        <fullName evidence="4">Transposase</fullName>
    </recommendedName>
</protein>
<dbReference type="EMBL" id="JARXVH010000004">
    <property type="protein sequence ID" value="MDH6215795.1"/>
    <property type="molecule type" value="Genomic_DNA"/>
</dbReference>